<keyword evidence="3" id="KW-0862">Zinc</keyword>
<organism evidence="7 8">
    <name type="scientific">Paspalum notatum var. saurae</name>
    <dbReference type="NCBI Taxonomy" id="547442"/>
    <lineage>
        <taxon>Eukaryota</taxon>
        <taxon>Viridiplantae</taxon>
        <taxon>Streptophyta</taxon>
        <taxon>Embryophyta</taxon>
        <taxon>Tracheophyta</taxon>
        <taxon>Spermatophyta</taxon>
        <taxon>Magnoliopsida</taxon>
        <taxon>Liliopsida</taxon>
        <taxon>Poales</taxon>
        <taxon>Poaceae</taxon>
        <taxon>PACMAD clade</taxon>
        <taxon>Panicoideae</taxon>
        <taxon>Andropogonodae</taxon>
        <taxon>Paspaleae</taxon>
        <taxon>Paspalinae</taxon>
        <taxon>Paspalum</taxon>
    </lineage>
</organism>
<evidence type="ECO:0000256" key="4">
    <source>
        <dbReference type="PROSITE-ProRule" id="PRU00175"/>
    </source>
</evidence>
<name>A0AAQ3T579_PASNO</name>
<feature type="region of interest" description="Disordered" evidence="5">
    <location>
        <begin position="121"/>
        <end position="170"/>
    </location>
</feature>
<feature type="region of interest" description="Disordered" evidence="5">
    <location>
        <begin position="87"/>
        <end position="106"/>
    </location>
</feature>
<evidence type="ECO:0000256" key="1">
    <source>
        <dbReference type="ARBA" id="ARBA00022723"/>
    </source>
</evidence>
<dbReference type="GO" id="GO:0032183">
    <property type="term" value="F:SUMO binding"/>
    <property type="evidence" value="ECO:0007669"/>
    <property type="project" value="TreeGrafter"/>
</dbReference>
<evidence type="ECO:0000313" key="7">
    <source>
        <dbReference type="EMBL" id="WVZ65477.1"/>
    </source>
</evidence>
<dbReference type="InterPro" id="IPR049627">
    <property type="entry name" value="SLX8"/>
</dbReference>
<protein>
    <recommendedName>
        <fullName evidence="6">RING-type domain-containing protein</fullName>
    </recommendedName>
</protein>
<dbReference type="Gene3D" id="3.30.40.10">
    <property type="entry name" value="Zinc/RING finger domain, C3HC4 (zinc finger)"/>
    <property type="match status" value="1"/>
</dbReference>
<evidence type="ECO:0000256" key="2">
    <source>
        <dbReference type="ARBA" id="ARBA00022771"/>
    </source>
</evidence>
<proteinExistence type="predicted"/>
<sequence>MEVVACVGGGRAAFAGGSRIGEEMGRDYRWKAGGGEAAAIGVCCGVQVSISIKEIMSTVGATRHALRRQSQDVSVDKVVVNLEGSSPVVGSRRGASAPAPAPVAGDRNLPIDVEAIEDEVQAVSPSRVPPRRRNRRTRRGPVTVVDLEAETSQEGNKRQRTVPDWGEGSSLQSNAMQTVIEPAKEVPKEPIFTCPICWNKMEEPSATTCGHIFCDTCIKQAIKVQKKCPTCRKGLRVNSAHRIYLPNTAS</sequence>
<dbReference type="PANTHER" id="PTHR47094:SF20">
    <property type="entry name" value="OS09G0504700 PROTEIN"/>
    <property type="match status" value="1"/>
</dbReference>
<keyword evidence="8" id="KW-1185">Reference proteome</keyword>
<dbReference type="GO" id="GO:0008270">
    <property type="term" value="F:zinc ion binding"/>
    <property type="evidence" value="ECO:0007669"/>
    <property type="project" value="UniProtKB-KW"/>
</dbReference>
<dbReference type="InterPro" id="IPR013083">
    <property type="entry name" value="Znf_RING/FYVE/PHD"/>
</dbReference>
<evidence type="ECO:0000256" key="5">
    <source>
        <dbReference type="SAM" id="MobiDB-lite"/>
    </source>
</evidence>
<dbReference type="AlphaFoldDB" id="A0AAQ3T579"/>
<keyword evidence="2 4" id="KW-0863">Zinc-finger</keyword>
<dbReference type="InterPro" id="IPR017907">
    <property type="entry name" value="Znf_RING_CS"/>
</dbReference>
<dbReference type="GO" id="GO:0140082">
    <property type="term" value="F:SUMO-ubiquitin ligase activity"/>
    <property type="evidence" value="ECO:0007669"/>
    <property type="project" value="TreeGrafter"/>
</dbReference>
<evidence type="ECO:0000259" key="6">
    <source>
        <dbReference type="PROSITE" id="PS50089"/>
    </source>
</evidence>
<dbReference type="InterPro" id="IPR001841">
    <property type="entry name" value="Znf_RING"/>
</dbReference>
<dbReference type="SUPFAM" id="SSF57850">
    <property type="entry name" value="RING/U-box"/>
    <property type="match status" value="1"/>
</dbReference>
<dbReference type="GO" id="GO:0033768">
    <property type="term" value="C:SUMO-targeted ubiquitin ligase complex"/>
    <property type="evidence" value="ECO:0007669"/>
    <property type="project" value="TreeGrafter"/>
</dbReference>
<dbReference type="PROSITE" id="PS50089">
    <property type="entry name" value="ZF_RING_2"/>
    <property type="match status" value="1"/>
</dbReference>
<dbReference type="GO" id="GO:0061630">
    <property type="term" value="F:ubiquitin protein ligase activity"/>
    <property type="evidence" value="ECO:0007669"/>
    <property type="project" value="InterPro"/>
</dbReference>
<feature type="compositionally biased region" description="Low complexity" evidence="5">
    <location>
        <begin position="90"/>
        <end position="105"/>
    </location>
</feature>
<dbReference type="EMBL" id="CP144747">
    <property type="protein sequence ID" value="WVZ65477.1"/>
    <property type="molecule type" value="Genomic_DNA"/>
</dbReference>
<evidence type="ECO:0000256" key="3">
    <source>
        <dbReference type="ARBA" id="ARBA00022833"/>
    </source>
</evidence>
<feature type="compositionally biased region" description="Basic residues" evidence="5">
    <location>
        <begin position="129"/>
        <end position="139"/>
    </location>
</feature>
<accession>A0AAQ3T579</accession>
<feature type="domain" description="RING-type" evidence="6">
    <location>
        <begin position="194"/>
        <end position="232"/>
    </location>
</feature>
<evidence type="ECO:0000313" key="8">
    <source>
        <dbReference type="Proteomes" id="UP001341281"/>
    </source>
</evidence>
<dbReference type="Proteomes" id="UP001341281">
    <property type="component" value="Chromosome 03"/>
</dbReference>
<keyword evidence="1" id="KW-0479">Metal-binding</keyword>
<dbReference type="SMART" id="SM00184">
    <property type="entry name" value="RING"/>
    <property type="match status" value="1"/>
</dbReference>
<dbReference type="PANTHER" id="PTHR47094">
    <property type="entry name" value="ELFLESS, ISOFORM B"/>
    <property type="match status" value="1"/>
</dbReference>
<dbReference type="PROSITE" id="PS00518">
    <property type="entry name" value="ZF_RING_1"/>
    <property type="match status" value="1"/>
</dbReference>
<gene>
    <name evidence="7" type="ORF">U9M48_014832</name>
</gene>
<dbReference type="Pfam" id="PF13639">
    <property type="entry name" value="zf-RING_2"/>
    <property type="match status" value="1"/>
</dbReference>
<dbReference type="GO" id="GO:0006511">
    <property type="term" value="P:ubiquitin-dependent protein catabolic process"/>
    <property type="evidence" value="ECO:0007669"/>
    <property type="project" value="TreeGrafter"/>
</dbReference>
<reference evidence="7 8" key="1">
    <citation type="submission" date="2024-02" db="EMBL/GenBank/DDBJ databases">
        <title>High-quality chromosome-scale genome assembly of Pensacola bahiagrass (Paspalum notatum Flugge var. saurae).</title>
        <authorList>
            <person name="Vega J.M."/>
            <person name="Podio M."/>
            <person name="Orjuela J."/>
            <person name="Siena L.A."/>
            <person name="Pessino S.C."/>
            <person name="Combes M.C."/>
            <person name="Mariac C."/>
            <person name="Albertini E."/>
            <person name="Pupilli F."/>
            <person name="Ortiz J.P.A."/>
            <person name="Leblanc O."/>
        </authorList>
    </citation>
    <scope>NUCLEOTIDE SEQUENCE [LARGE SCALE GENOMIC DNA]</scope>
    <source>
        <strain evidence="7">R1</strain>
        <tissue evidence="7">Leaf</tissue>
    </source>
</reference>